<organism evidence="2 3">
    <name type="scientific">candidate division WOR-1 bacterium DG_54_3</name>
    <dbReference type="NCBI Taxonomy" id="1703775"/>
    <lineage>
        <taxon>Bacteria</taxon>
        <taxon>Bacillati</taxon>
        <taxon>Saganbacteria</taxon>
    </lineage>
</organism>
<gene>
    <name evidence="2" type="ORF">AMJ44_07495</name>
</gene>
<name>A0A0S7XX70_UNCSA</name>
<dbReference type="Proteomes" id="UP000051861">
    <property type="component" value="Unassembled WGS sequence"/>
</dbReference>
<feature type="transmembrane region" description="Helical" evidence="1">
    <location>
        <begin position="12"/>
        <end position="29"/>
    </location>
</feature>
<proteinExistence type="predicted"/>
<keyword evidence="1" id="KW-1133">Transmembrane helix</keyword>
<evidence type="ECO:0000313" key="3">
    <source>
        <dbReference type="Proteomes" id="UP000051861"/>
    </source>
</evidence>
<dbReference type="EMBL" id="LIZX01000066">
    <property type="protein sequence ID" value="KPJ67063.1"/>
    <property type="molecule type" value="Genomic_DNA"/>
</dbReference>
<keyword evidence="1" id="KW-0812">Transmembrane</keyword>
<feature type="transmembrane region" description="Helical" evidence="1">
    <location>
        <begin position="82"/>
        <end position="100"/>
    </location>
</feature>
<comment type="caution">
    <text evidence="2">The sequence shown here is derived from an EMBL/GenBank/DDBJ whole genome shotgun (WGS) entry which is preliminary data.</text>
</comment>
<reference evidence="2 3" key="1">
    <citation type="journal article" date="2015" name="Microbiome">
        <title>Genomic resolution of linkages in carbon, nitrogen, and sulfur cycling among widespread estuary sediment bacteria.</title>
        <authorList>
            <person name="Baker B.J."/>
            <person name="Lazar C.S."/>
            <person name="Teske A.P."/>
            <person name="Dick G.J."/>
        </authorList>
    </citation>
    <scope>NUCLEOTIDE SEQUENCE [LARGE SCALE GENOMIC DNA]</scope>
    <source>
        <strain evidence="2">DG_54_3</strain>
    </source>
</reference>
<sequence>MPFNNLDLKKIYYYAICVIAFFVLMWGTIDLVSSSVGLLNMRGVLPVLSAPSEEAPLSSEKGEQFFDIYYQRKMLLDRLLDSLARVVVSGLIFGYCRYRVNKLEKRT</sequence>
<evidence type="ECO:0000313" key="2">
    <source>
        <dbReference type="EMBL" id="KPJ67063.1"/>
    </source>
</evidence>
<keyword evidence="1" id="KW-0472">Membrane</keyword>
<dbReference type="AlphaFoldDB" id="A0A0S7XX70"/>
<protein>
    <submittedName>
        <fullName evidence="2">Uncharacterized protein</fullName>
    </submittedName>
</protein>
<evidence type="ECO:0000256" key="1">
    <source>
        <dbReference type="SAM" id="Phobius"/>
    </source>
</evidence>
<accession>A0A0S7XX70</accession>